<proteinExistence type="predicted"/>
<comment type="caution">
    <text evidence="1">The sequence shown here is derived from an EMBL/GenBank/DDBJ whole genome shotgun (WGS) entry which is preliminary data.</text>
</comment>
<dbReference type="AlphaFoldDB" id="A0A167XBH6"/>
<accession>A0A167XBH6</accession>
<evidence type="ECO:0000313" key="2">
    <source>
        <dbReference type="Proteomes" id="UP000077164"/>
    </source>
</evidence>
<name>A0A167XBH6_9FLAO</name>
<dbReference type="RefSeq" id="WP_066080618.1">
    <property type="nucleotide sequence ID" value="NZ_FRDK01000012.1"/>
</dbReference>
<gene>
    <name evidence="1" type="ORF">FBFR_10145</name>
</gene>
<evidence type="ECO:0000313" key="1">
    <source>
        <dbReference type="EMBL" id="OAB28192.1"/>
    </source>
</evidence>
<protein>
    <submittedName>
        <fullName evidence="1">Uncharacterized protein</fullName>
    </submittedName>
</protein>
<dbReference type="OrthoDB" id="1366510at2"/>
<keyword evidence="2" id="KW-1185">Reference proteome</keyword>
<sequence length="65" mass="7215">MANDCVQKNEINDLKIENIVIDDPCKDEQDAAVNECLSNGCSEKEAFYFGAVAWGNCMKELSIRA</sequence>
<reference evidence="1 2" key="1">
    <citation type="submission" date="2016-03" db="EMBL/GenBank/DDBJ databases">
        <title>Draft genome sequence of Flavobacterium fryxellicola DSM 16209.</title>
        <authorList>
            <person name="Shin S.-K."/>
            <person name="Yi H."/>
        </authorList>
    </citation>
    <scope>NUCLEOTIDE SEQUENCE [LARGE SCALE GENOMIC DNA]</scope>
    <source>
        <strain evidence="1 2">DSM 16209</strain>
    </source>
</reference>
<dbReference type="EMBL" id="LVJE01000013">
    <property type="protein sequence ID" value="OAB28192.1"/>
    <property type="molecule type" value="Genomic_DNA"/>
</dbReference>
<organism evidence="1 2">
    <name type="scientific">Flavobacterium fryxellicola</name>
    <dbReference type="NCBI Taxonomy" id="249352"/>
    <lineage>
        <taxon>Bacteria</taxon>
        <taxon>Pseudomonadati</taxon>
        <taxon>Bacteroidota</taxon>
        <taxon>Flavobacteriia</taxon>
        <taxon>Flavobacteriales</taxon>
        <taxon>Flavobacteriaceae</taxon>
        <taxon>Flavobacterium</taxon>
    </lineage>
</organism>
<dbReference type="Proteomes" id="UP000077164">
    <property type="component" value="Unassembled WGS sequence"/>
</dbReference>